<keyword evidence="2" id="KW-0472">Membrane</keyword>
<evidence type="ECO:0000256" key="1">
    <source>
        <dbReference type="ARBA" id="ARBA00022801"/>
    </source>
</evidence>
<reference evidence="4" key="1">
    <citation type="submission" date="2020-11" db="EMBL/GenBank/DDBJ databases">
        <authorList>
            <consortium name="DOE Joint Genome Institute"/>
            <person name="Ahrendt S."/>
            <person name="Riley R."/>
            <person name="Andreopoulos W."/>
            <person name="Labutti K."/>
            <person name="Pangilinan J."/>
            <person name="Ruiz-Duenas F.J."/>
            <person name="Barrasa J.M."/>
            <person name="Sanchez-Garcia M."/>
            <person name="Camarero S."/>
            <person name="Miyauchi S."/>
            <person name="Serrano A."/>
            <person name="Linde D."/>
            <person name="Babiker R."/>
            <person name="Drula E."/>
            <person name="Ayuso-Fernandez I."/>
            <person name="Pacheco R."/>
            <person name="Padilla G."/>
            <person name="Ferreira P."/>
            <person name="Barriuso J."/>
            <person name="Kellner H."/>
            <person name="Castanera R."/>
            <person name="Alfaro M."/>
            <person name="Ramirez L."/>
            <person name="Pisabarro A.G."/>
            <person name="Kuo A."/>
            <person name="Tritt A."/>
            <person name="Lipzen A."/>
            <person name="He G."/>
            <person name="Yan M."/>
            <person name="Ng V."/>
            <person name="Cullen D."/>
            <person name="Martin F."/>
            <person name="Rosso M.-N."/>
            <person name="Henrissat B."/>
            <person name="Hibbett D."/>
            <person name="Martinez A.T."/>
            <person name="Grigoriev I.V."/>
        </authorList>
    </citation>
    <scope>NUCLEOTIDE SEQUENCE</scope>
    <source>
        <strain evidence="4">CBS 506.95</strain>
    </source>
</reference>
<evidence type="ECO:0000313" key="5">
    <source>
        <dbReference type="Proteomes" id="UP000807306"/>
    </source>
</evidence>
<dbReference type="InterPro" id="IPR013094">
    <property type="entry name" value="AB_hydrolase_3"/>
</dbReference>
<keyword evidence="2" id="KW-1133">Transmembrane helix</keyword>
<dbReference type="SUPFAM" id="SSF53474">
    <property type="entry name" value="alpha/beta-Hydrolases"/>
    <property type="match status" value="1"/>
</dbReference>
<dbReference type="GO" id="GO:0016787">
    <property type="term" value="F:hydrolase activity"/>
    <property type="evidence" value="ECO:0007669"/>
    <property type="project" value="UniProtKB-KW"/>
</dbReference>
<accession>A0A9P6EHY8</accession>
<dbReference type="PANTHER" id="PTHR48081:SF26">
    <property type="entry name" value="ALPHA_BETA HYDROLASE FOLD-3 DOMAIN-CONTAINING PROTEIN"/>
    <property type="match status" value="1"/>
</dbReference>
<name>A0A9P6EHY8_9AGAR</name>
<evidence type="ECO:0000256" key="2">
    <source>
        <dbReference type="SAM" id="Phobius"/>
    </source>
</evidence>
<dbReference type="OrthoDB" id="2152029at2759"/>
<keyword evidence="1" id="KW-0378">Hydrolase</keyword>
<sequence>MPYAFCNQPWKGLYLTYTAITLLFVRLPFWTLLYLSKKSWTLAKCLNLRMVRVLVETLTQTGPFTEVHNHLALAPGKGVNGVWVEPVNNLITGVLKEWANISKVESIRIPGYWLHKKGSSIPIGDQPHPDEKLIYALHGGAYIRCSAHPSDPTSAIQRGLLKHVTSVTRSFAIEYRLAVEKPFGEAHPFPTQIIDALAGYNYLINVVGFNPENIIIVGDSAGGNLAYAFTRYLLDHKGTNVNGATIPAPPGALLLLSPWVDLSSSHESLPRGSLARNRSSDYIGSPDGSASSAKSAFLGPHGSDAANTNTYISPGSLHPDVEINFTGFPRTFILAGNAEVLHDSILTFRDRMVKDLGEGDGIEEGDGKVRYIDVADGTHDFLAMTWFEPERTMSFKEINNWVHGASIDN</sequence>
<dbReference type="InterPro" id="IPR050300">
    <property type="entry name" value="GDXG_lipolytic_enzyme"/>
</dbReference>
<organism evidence="4 5">
    <name type="scientific">Crepidotus variabilis</name>
    <dbReference type="NCBI Taxonomy" id="179855"/>
    <lineage>
        <taxon>Eukaryota</taxon>
        <taxon>Fungi</taxon>
        <taxon>Dikarya</taxon>
        <taxon>Basidiomycota</taxon>
        <taxon>Agaricomycotina</taxon>
        <taxon>Agaricomycetes</taxon>
        <taxon>Agaricomycetidae</taxon>
        <taxon>Agaricales</taxon>
        <taxon>Agaricineae</taxon>
        <taxon>Crepidotaceae</taxon>
        <taxon>Crepidotus</taxon>
    </lineage>
</organism>
<comment type="caution">
    <text evidence="4">The sequence shown here is derived from an EMBL/GenBank/DDBJ whole genome shotgun (WGS) entry which is preliminary data.</text>
</comment>
<dbReference type="PANTHER" id="PTHR48081">
    <property type="entry name" value="AB HYDROLASE SUPERFAMILY PROTEIN C4A8.06C"/>
    <property type="match status" value="1"/>
</dbReference>
<keyword evidence="5" id="KW-1185">Reference proteome</keyword>
<dbReference type="InterPro" id="IPR029058">
    <property type="entry name" value="AB_hydrolase_fold"/>
</dbReference>
<dbReference type="EMBL" id="MU157846">
    <property type="protein sequence ID" value="KAF9529402.1"/>
    <property type="molecule type" value="Genomic_DNA"/>
</dbReference>
<dbReference type="Pfam" id="PF07859">
    <property type="entry name" value="Abhydrolase_3"/>
    <property type="match status" value="1"/>
</dbReference>
<dbReference type="Gene3D" id="3.40.50.1820">
    <property type="entry name" value="alpha/beta hydrolase"/>
    <property type="match status" value="1"/>
</dbReference>
<keyword evidence="2" id="KW-0812">Transmembrane</keyword>
<dbReference type="AlphaFoldDB" id="A0A9P6EHY8"/>
<proteinExistence type="predicted"/>
<evidence type="ECO:0000259" key="3">
    <source>
        <dbReference type="Pfam" id="PF07859"/>
    </source>
</evidence>
<feature type="transmembrane region" description="Helical" evidence="2">
    <location>
        <begin position="12"/>
        <end position="35"/>
    </location>
</feature>
<gene>
    <name evidence="4" type="ORF">CPB83DRAFT_764903</name>
</gene>
<dbReference type="Proteomes" id="UP000807306">
    <property type="component" value="Unassembled WGS sequence"/>
</dbReference>
<evidence type="ECO:0000313" key="4">
    <source>
        <dbReference type="EMBL" id="KAF9529402.1"/>
    </source>
</evidence>
<feature type="domain" description="Alpha/beta hydrolase fold-3" evidence="3">
    <location>
        <begin position="136"/>
        <end position="353"/>
    </location>
</feature>
<protein>
    <submittedName>
        <fullName evidence="4">Endoplasmic reticulum protein</fullName>
    </submittedName>
</protein>